<name>A0ACB8XEG0_9TELE</name>
<gene>
    <name evidence="1" type="ORF">L3Q82_009061</name>
</gene>
<feature type="non-terminal residue" evidence="1">
    <location>
        <position position="1"/>
    </location>
</feature>
<evidence type="ECO:0000313" key="1">
    <source>
        <dbReference type="EMBL" id="KAI3377932.1"/>
    </source>
</evidence>
<feature type="non-terminal residue" evidence="1">
    <location>
        <position position="104"/>
    </location>
</feature>
<dbReference type="EMBL" id="CM041531">
    <property type="protein sequence ID" value="KAI3377932.1"/>
    <property type="molecule type" value="Genomic_DNA"/>
</dbReference>
<dbReference type="Proteomes" id="UP000831701">
    <property type="component" value="Chromosome 1"/>
</dbReference>
<proteinExistence type="predicted"/>
<evidence type="ECO:0000313" key="2">
    <source>
        <dbReference type="Proteomes" id="UP000831701"/>
    </source>
</evidence>
<organism evidence="1 2">
    <name type="scientific">Scortum barcoo</name>
    <name type="common">barcoo grunter</name>
    <dbReference type="NCBI Taxonomy" id="214431"/>
    <lineage>
        <taxon>Eukaryota</taxon>
        <taxon>Metazoa</taxon>
        <taxon>Chordata</taxon>
        <taxon>Craniata</taxon>
        <taxon>Vertebrata</taxon>
        <taxon>Euteleostomi</taxon>
        <taxon>Actinopterygii</taxon>
        <taxon>Neopterygii</taxon>
        <taxon>Teleostei</taxon>
        <taxon>Neoteleostei</taxon>
        <taxon>Acanthomorphata</taxon>
        <taxon>Eupercaria</taxon>
        <taxon>Centrarchiformes</taxon>
        <taxon>Terapontoidei</taxon>
        <taxon>Terapontidae</taxon>
        <taxon>Scortum</taxon>
    </lineage>
</organism>
<keyword evidence="2" id="KW-1185">Reference proteome</keyword>
<comment type="caution">
    <text evidence="1">The sequence shown here is derived from an EMBL/GenBank/DDBJ whole genome shotgun (WGS) entry which is preliminary data.</text>
</comment>
<accession>A0ACB8XEG0</accession>
<reference evidence="1" key="1">
    <citation type="submission" date="2022-04" db="EMBL/GenBank/DDBJ databases">
        <title>Jade perch genome.</title>
        <authorList>
            <person name="Chao B."/>
        </authorList>
    </citation>
    <scope>NUCLEOTIDE SEQUENCE</scope>
    <source>
        <strain evidence="1">CB-2022</strain>
    </source>
</reference>
<protein>
    <submittedName>
        <fullName evidence="1">Uncharacterized protein</fullName>
    </submittedName>
</protein>
<sequence length="104" mass="11575">SGSSRCILEEPVNWADGFVAGCSIVNRVSFLHAKKHPAVDQRGPRRGSHAGGKRGRDRFLAQEDYCRFQEVSTAEDYTEVLDLFTNSSVMSWRTLISAQTADII</sequence>